<dbReference type="UniPathway" id="UPA00143"/>
<dbReference type="PANTHER" id="PTHR24166:SF48">
    <property type="entry name" value="PROTEIN VAPYRIN"/>
    <property type="match status" value="1"/>
</dbReference>
<dbReference type="Pfam" id="PF07525">
    <property type="entry name" value="SOCS_box"/>
    <property type="match status" value="1"/>
</dbReference>
<dbReference type="FunFam" id="1.25.40.20:FF:000254">
    <property type="entry name" value="Ankyrin repeat and SOCS box containing 2"/>
    <property type="match status" value="1"/>
</dbReference>
<sequence length="608" mass="67038">MTMEISARGGQRTIGNEEYSLYSSLSEDELVQMAIEQSLADKTRGPTTAEATVSTRANRQPAHFYPWTRSTVPPENSPASGPMGLFQGVMQKYRNSQLAPVDPVLKAIKEGDEEALKAMIKAGKNLAEPNKEGWLPLHEAAYYGQLSCLKALQQAYPAVIDQRTLQEETALYLATCRGHLDCLQSLLQAGAEPDISNKSRETPLYKACERKNAEAVRMLVQYNADTNHRCNRGWTALHESVSRNDLEVMEILVSRGAKVESKNAYGITPLFVAAQSGQLEALRFLAKYGADINTQASDCASALYEACKNEHEDVVEFLLSQGADANKANKDGMLPLHIASKKGNYRIVQMLLPVTSRTRVRRSGISPLHLAAERNHDAVLEALLGARFDVNAPLAPERARLYEDRRSSALYFAVVNNNVYATELLLLAGADPNRDVISPLLVAIRHGCLRTMQLLPWNPVAGVLQRQQSSVAPCPSSHTPLLSPASGPPTDVLTEALPLVPGAPATVCDVFQFCEILSAPEMSRWAGPVIDVLLDYVGNVHLCSRLKEHIDSFEDWAVIKEKAELPRPLAHLCRLQVRKVVGKHRIKLLDALPLPGRLIRYLKHENTQ</sequence>
<proteinExistence type="predicted"/>
<feature type="repeat" description="ANK" evidence="4">
    <location>
        <begin position="199"/>
        <end position="231"/>
    </location>
</feature>
<dbReference type="PANTHER" id="PTHR24166">
    <property type="entry name" value="ROLLING PEBBLES, ISOFORM B"/>
    <property type="match status" value="1"/>
</dbReference>
<dbReference type="SMART" id="SM00969">
    <property type="entry name" value="SOCS_box"/>
    <property type="match status" value="1"/>
</dbReference>
<reference evidence="7" key="1">
    <citation type="submission" date="2025-08" db="UniProtKB">
        <authorList>
            <consortium name="RefSeq"/>
        </authorList>
    </citation>
    <scope>IDENTIFICATION</scope>
    <source>
        <tissue evidence="7">Blood</tissue>
    </source>
</reference>
<dbReference type="SUPFAM" id="SSF48403">
    <property type="entry name" value="Ankyrin repeat"/>
    <property type="match status" value="1"/>
</dbReference>
<dbReference type="CTD" id="51676"/>
<feature type="repeat" description="ANK" evidence="4">
    <location>
        <begin position="265"/>
        <end position="297"/>
    </location>
</feature>
<dbReference type="Pfam" id="PF12796">
    <property type="entry name" value="Ank_2"/>
    <property type="match status" value="2"/>
</dbReference>
<evidence type="ECO:0000313" key="7">
    <source>
        <dbReference type="RefSeq" id="XP_025775171.1"/>
    </source>
</evidence>
<dbReference type="AlphaFoldDB" id="A0A6P6HIL2"/>
<feature type="repeat" description="ANK" evidence="4">
    <location>
        <begin position="166"/>
        <end position="198"/>
    </location>
</feature>
<dbReference type="FunFam" id="1.10.750.20:FF:000001">
    <property type="entry name" value="Ankyrin repeat and SOCS box containing 1"/>
    <property type="match status" value="1"/>
</dbReference>
<dbReference type="SMART" id="SM00253">
    <property type="entry name" value="SOCS"/>
    <property type="match status" value="1"/>
</dbReference>
<evidence type="ECO:0000313" key="6">
    <source>
        <dbReference type="Proteomes" id="UP000515131"/>
    </source>
</evidence>
<dbReference type="Pfam" id="PF13637">
    <property type="entry name" value="Ank_4"/>
    <property type="match status" value="1"/>
</dbReference>
<dbReference type="Gene3D" id="1.10.750.20">
    <property type="entry name" value="SOCS box"/>
    <property type="match status" value="1"/>
</dbReference>
<dbReference type="KEGG" id="pcoo:112855866"/>
<feature type="repeat" description="ANK" evidence="4">
    <location>
        <begin position="232"/>
        <end position="264"/>
    </location>
</feature>
<dbReference type="InterPro" id="IPR036770">
    <property type="entry name" value="Ankyrin_rpt-contain_sf"/>
</dbReference>
<feature type="repeat" description="ANK" evidence="4">
    <location>
        <begin position="298"/>
        <end position="330"/>
    </location>
</feature>
<protein>
    <submittedName>
        <fullName evidence="7">Ankyrin repeat and SOCS box protein 2</fullName>
    </submittedName>
</protein>
<keyword evidence="3 4" id="KW-0040">ANK repeat</keyword>
<dbReference type="GO" id="GO:0016567">
    <property type="term" value="P:protein ubiquitination"/>
    <property type="evidence" value="ECO:0007669"/>
    <property type="project" value="UniProtKB-UniPathway"/>
</dbReference>
<feature type="repeat" description="ANK" evidence="4">
    <location>
        <begin position="331"/>
        <end position="363"/>
    </location>
</feature>
<evidence type="ECO:0000256" key="2">
    <source>
        <dbReference type="ARBA" id="ARBA00022737"/>
    </source>
</evidence>
<evidence type="ECO:0000256" key="3">
    <source>
        <dbReference type="ARBA" id="ARBA00023043"/>
    </source>
</evidence>
<dbReference type="InterPro" id="IPR002110">
    <property type="entry name" value="Ankyrin_rpt"/>
</dbReference>
<evidence type="ECO:0000259" key="5">
    <source>
        <dbReference type="PROSITE" id="PS50225"/>
    </source>
</evidence>
<dbReference type="GO" id="GO:0035556">
    <property type="term" value="P:intracellular signal transduction"/>
    <property type="evidence" value="ECO:0007669"/>
    <property type="project" value="InterPro"/>
</dbReference>
<feature type="repeat" description="ANK" evidence="4">
    <location>
        <begin position="363"/>
        <end position="395"/>
    </location>
</feature>
<dbReference type="PROSITE" id="PS50297">
    <property type="entry name" value="ANK_REP_REGION"/>
    <property type="match status" value="7"/>
</dbReference>
<dbReference type="FunFam" id="1.25.40.20:FF:000905">
    <property type="entry name" value="Ankyrin repeat and SOCS box protein 2"/>
    <property type="match status" value="1"/>
</dbReference>
<dbReference type="SUPFAM" id="SSF158235">
    <property type="entry name" value="SOCS box-like"/>
    <property type="match status" value="1"/>
</dbReference>
<dbReference type="InterPro" id="IPR050889">
    <property type="entry name" value="Dendritic_Spine_Reg/Scaffold"/>
</dbReference>
<dbReference type="Gene3D" id="1.25.40.20">
    <property type="entry name" value="Ankyrin repeat-containing domain"/>
    <property type="match status" value="2"/>
</dbReference>
<feature type="domain" description="SOCS box" evidence="5">
    <location>
        <begin position="566"/>
        <end position="608"/>
    </location>
</feature>
<accession>A0A6P6HIL2</accession>
<keyword evidence="2" id="KW-0677">Repeat</keyword>
<comment type="pathway">
    <text evidence="1">Protein modification; protein ubiquitination.</text>
</comment>
<organism evidence="6 7">
    <name type="scientific">Puma concolor</name>
    <name type="common">Mountain lion</name>
    <name type="synonym">Felis concolor</name>
    <dbReference type="NCBI Taxonomy" id="9696"/>
    <lineage>
        <taxon>Eukaryota</taxon>
        <taxon>Metazoa</taxon>
        <taxon>Chordata</taxon>
        <taxon>Craniata</taxon>
        <taxon>Vertebrata</taxon>
        <taxon>Euteleostomi</taxon>
        <taxon>Mammalia</taxon>
        <taxon>Eutheria</taxon>
        <taxon>Laurasiatheria</taxon>
        <taxon>Carnivora</taxon>
        <taxon>Feliformia</taxon>
        <taxon>Felidae</taxon>
        <taxon>Felinae</taxon>
        <taxon>Puma</taxon>
    </lineage>
</organism>
<dbReference type="InterPro" id="IPR036036">
    <property type="entry name" value="SOCS_box-like_dom_sf"/>
</dbReference>
<gene>
    <name evidence="7" type="primary">ASB2</name>
</gene>
<dbReference type="PRINTS" id="PR01415">
    <property type="entry name" value="ANKYRIN"/>
</dbReference>
<dbReference type="InterPro" id="IPR001496">
    <property type="entry name" value="SOCS_box"/>
</dbReference>
<keyword evidence="6" id="KW-1185">Reference proteome</keyword>
<name>A0A6P6HIL2_PUMCO</name>
<dbReference type="SMART" id="SM00248">
    <property type="entry name" value="ANK"/>
    <property type="match status" value="10"/>
</dbReference>
<dbReference type="GeneID" id="112855866"/>
<dbReference type="PROSITE" id="PS50088">
    <property type="entry name" value="ANK_REPEAT"/>
    <property type="match status" value="7"/>
</dbReference>
<dbReference type="PROSITE" id="PS50225">
    <property type="entry name" value="SOCS"/>
    <property type="match status" value="1"/>
</dbReference>
<evidence type="ECO:0000256" key="1">
    <source>
        <dbReference type="ARBA" id="ARBA00004906"/>
    </source>
</evidence>
<dbReference type="RefSeq" id="XP_025775171.1">
    <property type="nucleotide sequence ID" value="XM_025919386.1"/>
</dbReference>
<evidence type="ECO:0000256" key="4">
    <source>
        <dbReference type="PROSITE-ProRule" id="PRU00023"/>
    </source>
</evidence>
<dbReference type="Pfam" id="PF13606">
    <property type="entry name" value="Ank_3"/>
    <property type="match status" value="1"/>
</dbReference>
<dbReference type="Proteomes" id="UP000515131">
    <property type="component" value="Unplaced"/>
</dbReference>